<proteinExistence type="predicted"/>
<dbReference type="Pfam" id="PF12776">
    <property type="entry name" value="Myb_DNA-bind_3"/>
    <property type="match status" value="1"/>
</dbReference>
<keyword evidence="4" id="KW-1185">Reference proteome</keyword>
<feature type="domain" description="Myb/SANT-like" evidence="2">
    <location>
        <begin position="60"/>
        <end position="147"/>
    </location>
</feature>
<comment type="caution">
    <text evidence="3">The sequence shown here is derived from an EMBL/GenBank/DDBJ whole genome shotgun (WGS) entry which is preliminary data.</text>
</comment>
<dbReference type="PANTHER" id="PTHR47584">
    <property type="match status" value="1"/>
</dbReference>
<dbReference type="Proteomes" id="UP001151760">
    <property type="component" value="Unassembled WGS sequence"/>
</dbReference>
<sequence length="156" mass="18295">MLHQRTETGERRLRGRITEDKNFQPSTMENPRHVNDDNLKNPILLLMSKNKDSHGETVLWSEEREIYFLELLAKRVNRDPNGAPVFKPSDWMHMSEKLFLKFGLSYCQIKLKGMYNRMRIMHTKFSELISHTGVTWNFETSKVEAHGDVLGAFTQV</sequence>
<reference evidence="3" key="1">
    <citation type="journal article" date="2022" name="Int. J. Mol. Sci.">
        <title>Draft Genome of Tanacetum Coccineum: Genomic Comparison of Closely Related Tanacetum-Family Plants.</title>
        <authorList>
            <person name="Yamashiro T."/>
            <person name="Shiraishi A."/>
            <person name="Nakayama K."/>
            <person name="Satake H."/>
        </authorList>
    </citation>
    <scope>NUCLEOTIDE SEQUENCE</scope>
</reference>
<organism evidence="3 4">
    <name type="scientific">Tanacetum coccineum</name>
    <dbReference type="NCBI Taxonomy" id="301880"/>
    <lineage>
        <taxon>Eukaryota</taxon>
        <taxon>Viridiplantae</taxon>
        <taxon>Streptophyta</taxon>
        <taxon>Embryophyta</taxon>
        <taxon>Tracheophyta</taxon>
        <taxon>Spermatophyta</taxon>
        <taxon>Magnoliopsida</taxon>
        <taxon>eudicotyledons</taxon>
        <taxon>Gunneridae</taxon>
        <taxon>Pentapetalae</taxon>
        <taxon>asterids</taxon>
        <taxon>campanulids</taxon>
        <taxon>Asterales</taxon>
        <taxon>Asteraceae</taxon>
        <taxon>Asteroideae</taxon>
        <taxon>Anthemideae</taxon>
        <taxon>Anthemidinae</taxon>
        <taxon>Tanacetum</taxon>
    </lineage>
</organism>
<dbReference type="EMBL" id="BQNB010017651">
    <property type="protein sequence ID" value="GJT65682.1"/>
    <property type="molecule type" value="Genomic_DNA"/>
</dbReference>
<accession>A0ABQ5FSP9</accession>
<evidence type="ECO:0000259" key="2">
    <source>
        <dbReference type="Pfam" id="PF12776"/>
    </source>
</evidence>
<protein>
    <submittedName>
        <fullName evidence="3">L10-interacting MYB domain-containing protein</fullName>
    </submittedName>
</protein>
<name>A0ABQ5FSP9_9ASTR</name>
<dbReference type="InterPro" id="IPR045026">
    <property type="entry name" value="LIMYB"/>
</dbReference>
<evidence type="ECO:0000313" key="3">
    <source>
        <dbReference type="EMBL" id="GJT65682.1"/>
    </source>
</evidence>
<feature type="compositionally biased region" description="Basic and acidic residues" evidence="1">
    <location>
        <begin position="1"/>
        <end position="22"/>
    </location>
</feature>
<feature type="region of interest" description="Disordered" evidence="1">
    <location>
        <begin position="1"/>
        <end position="34"/>
    </location>
</feature>
<dbReference type="InterPro" id="IPR024752">
    <property type="entry name" value="Myb/SANT-like_dom"/>
</dbReference>
<evidence type="ECO:0000256" key="1">
    <source>
        <dbReference type="SAM" id="MobiDB-lite"/>
    </source>
</evidence>
<gene>
    <name evidence="3" type="ORF">Tco_1017162</name>
</gene>
<dbReference type="PANTHER" id="PTHR47584:SF14">
    <property type="entry name" value="L10-INTERACTING MYB DOMAIN-CONTAINING PROTEIN-LIKE"/>
    <property type="match status" value="1"/>
</dbReference>
<evidence type="ECO:0000313" key="4">
    <source>
        <dbReference type="Proteomes" id="UP001151760"/>
    </source>
</evidence>
<reference evidence="3" key="2">
    <citation type="submission" date="2022-01" db="EMBL/GenBank/DDBJ databases">
        <authorList>
            <person name="Yamashiro T."/>
            <person name="Shiraishi A."/>
            <person name="Satake H."/>
            <person name="Nakayama K."/>
        </authorList>
    </citation>
    <scope>NUCLEOTIDE SEQUENCE</scope>
</reference>